<evidence type="ECO:0000259" key="16">
    <source>
        <dbReference type="PROSITE" id="PS01180"/>
    </source>
</evidence>
<dbReference type="CDD" id="cd04280">
    <property type="entry name" value="ZnMc_astacin_like"/>
    <property type="match status" value="1"/>
</dbReference>
<dbReference type="PROSITE" id="PS01180">
    <property type="entry name" value="CUB"/>
    <property type="match status" value="1"/>
</dbReference>
<dbReference type="Gene3D" id="3.40.390.10">
    <property type="entry name" value="Collagenase (Catalytic Domain)"/>
    <property type="match status" value="1"/>
</dbReference>
<reference evidence="19" key="1">
    <citation type="submission" date="2022-11" db="UniProtKB">
        <authorList>
            <consortium name="WormBaseParasite"/>
        </authorList>
    </citation>
    <scope>IDENTIFICATION</scope>
</reference>
<dbReference type="PROSITE" id="PS51864">
    <property type="entry name" value="ASTACIN"/>
    <property type="match status" value="1"/>
</dbReference>
<evidence type="ECO:0000259" key="17">
    <source>
        <dbReference type="PROSITE" id="PS51864"/>
    </source>
</evidence>
<sequence length="414" mass="46029">MDSGIPISYIFDASIDNQTRSLIRLSVDFWSNFTCIKFLEGGNIQPVVRFFQGQGCYSQLGKLIGYASQDISIGQGCENFGVITHEIGHALGVWHQQSRPDRDDSITVLLEKVDPSWRSQYYKQFQTKSYGVGYDWGSVMHYTAYQNHGDVIVMLPTDQRYLHTMGNHYGPVFSDLLAVNSYYFCQAQCYTYKFLNCKNKGFQSSKNCNVCICPNGFGGVLCSERASGEGGAPHDCGETVQADTHYKVLSGSVSIETNKVADRSAGCHYHIQAPEGKRIEIKILSISGVCSVDCCYGSLNVKIEDLTNVGIRLCCNSHIQEIGTMVSAGNLAVLSHYSQLQNRHFSIQFKIYEKPEPTPYDTTTQSAVTSTAHPLATFGTINCRDTLKCMAYDIGKLCFSQNPILCPARDVYIF</sequence>
<keyword evidence="6" id="KW-0732">Signal</keyword>
<keyword evidence="11" id="KW-0325">Glycoprotein</keyword>
<evidence type="ECO:0000256" key="9">
    <source>
        <dbReference type="ARBA" id="ARBA00023049"/>
    </source>
</evidence>
<evidence type="ECO:0000313" key="18">
    <source>
        <dbReference type="Proteomes" id="UP000887574"/>
    </source>
</evidence>
<dbReference type="GO" id="GO:0004222">
    <property type="term" value="F:metalloendopeptidase activity"/>
    <property type="evidence" value="ECO:0007669"/>
    <property type="project" value="UniProtKB-UniRule"/>
</dbReference>
<dbReference type="GO" id="GO:0018996">
    <property type="term" value="P:molting cycle, collagen and cuticulin-based cuticle"/>
    <property type="evidence" value="ECO:0007669"/>
    <property type="project" value="InterPro"/>
</dbReference>
<feature type="binding site" evidence="14">
    <location>
        <position position="89"/>
    </location>
    <ligand>
        <name>Zn(2+)</name>
        <dbReference type="ChEBI" id="CHEBI:29105"/>
        <note>catalytic</note>
    </ligand>
</feature>
<evidence type="ECO:0000256" key="5">
    <source>
        <dbReference type="ARBA" id="ARBA00022723"/>
    </source>
</evidence>
<dbReference type="SUPFAM" id="SSF55486">
    <property type="entry name" value="Metalloproteases ('zincins'), catalytic domain"/>
    <property type="match status" value="1"/>
</dbReference>
<dbReference type="Gene3D" id="2.60.120.290">
    <property type="entry name" value="Spermadhesin, CUB domain"/>
    <property type="match status" value="1"/>
</dbReference>
<dbReference type="InterPro" id="IPR000859">
    <property type="entry name" value="CUB_dom"/>
</dbReference>
<keyword evidence="9 14" id="KW-0482">Metalloprotease</keyword>
<dbReference type="GO" id="GO:0006508">
    <property type="term" value="P:proteolysis"/>
    <property type="evidence" value="ECO:0007669"/>
    <property type="project" value="UniProtKB-KW"/>
</dbReference>
<evidence type="ECO:0000256" key="3">
    <source>
        <dbReference type="ARBA" id="ARBA00022536"/>
    </source>
</evidence>
<dbReference type="PIRSF" id="PIRSF036365">
    <property type="entry name" value="Astacin_nematoda"/>
    <property type="match status" value="1"/>
</dbReference>
<dbReference type="WBParaSite" id="jg10036">
    <property type="protein sequence ID" value="jg10036"/>
    <property type="gene ID" value="jg10036"/>
</dbReference>
<dbReference type="PANTHER" id="PTHR10127:SF780">
    <property type="entry name" value="METALLOENDOPEPTIDASE"/>
    <property type="match status" value="1"/>
</dbReference>
<feature type="domain" description="CUB" evidence="16">
    <location>
        <begin position="236"/>
        <end position="352"/>
    </location>
</feature>
<dbReference type="Proteomes" id="UP000887574">
    <property type="component" value="Unplaced"/>
</dbReference>
<name>A0A915CKW1_9BILA</name>
<evidence type="ECO:0000313" key="19">
    <source>
        <dbReference type="WBParaSite" id="jg10036"/>
    </source>
</evidence>
<evidence type="ECO:0000256" key="14">
    <source>
        <dbReference type="PROSITE-ProRule" id="PRU01211"/>
    </source>
</evidence>
<evidence type="ECO:0000256" key="6">
    <source>
        <dbReference type="ARBA" id="ARBA00022729"/>
    </source>
</evidence>
<dbReference type="InterPro" id="IPR035914">
    <property type="entry name" value="Sperma_CUB_dom_sf"/>
</dbReference>
<evidence type="ECO:0000256" key="7">
    <source>
        <dbReference type="ARBA" id="ARBA00022801"/>
    </source>
</evidence>
<protein>
    <recommendedName>
        <fullName evidence="12">Zinc metalloproteinase</fullName>
    </recommendedName>
</protein>
<keyword evidence="10" id="KW-1015">Disulfide bond</keyword>
<evidence type="ECO:0000256" key="8">
    <source>
        <dbReference type="ARBA" id="ARBA00022833"/>
    </source>
</evidence>
<dbReference type="SUPFAM" id="SSF49854">
    <property type="entry name" value="Spermadhesin, CUB domain"/>
    <property type="match status" value="1"/>
</dbReference>
<dbReference type="GO" id="GO:0008270">
    <property type="term" value="F:zinc ion binding"/>
    <property type="evidence" value="ECO:0007669"/>
    <property type="project" value="UniProtKB-UniRule"/>
</dbReference>
<dbReference type="Pfam" id="PF01400">
    <property type="entry name" value="Astacin"/>
    <property type="match status" value="1"/>
</dbReference>
<keyword evidence="4 14" id="KW-0645">Protease</keyword>
<dbReference type="InterPro" id="IPR006026">
    <property type="entry name" value="Peptidase_Metallo"/>
</dbReference>
<dbReference type="AlphaFoldDB" id="A0A915CKW1"/>
<keyword evidence="8 14" id="KW-0862">Zinc</keyword>
<evidence type="ECO:0000256" key="4">
    <source>
        <dbReference type="ARBA" id="ARBA00022670"/>
    </source>
</evidence>
<feature type="binding site" evidence="14">
    <location>
        <position position="85"/>
    </location>
    <ligand>
        <name>Zn(2+)</name>
        <dbReference type="ChEBI" id="CHEBI:29105"/>
        <note>catalytic</note>
    </ligand>
</feature>
<keyword evidence="5 14" id="KW-0479">Metal-binding</keyword>
<dbReference type="InterPro" id="IPR001506">
    <property type="entry name" value="Peptidase_M12A"/>
</dbReference>
<dbReference type="InterPro" id="IPR017050">
    <property type="entry name" value="Metallopeptidase_nem"/>
</dbReference>
<feature type="active site" evidence="14">
    <location>
        <position position="86"/>
    </location>
</feature>
<proteinExistence type="predicted"/>
<dbReference type="InterPro" id="IPR034035">
    <property type="entry name" value="Astacin-like_dom"/>
</dbReference>
<dbReference type="InterPro" id="IPR024079">
    <property type="entry name" value="MetalloPept_cat_dom_sf"/>
</dbReference>
<comment type="subcellular location">
    <subcellularLocation>
        <location evidence="1 12">Secreted</location>
    </subcellularLocation>
</comment>
<feature type="domain" description="Peptidase M12A" evidence="17">
    <location>
        <begin position="1"/>
        <end position="186"/>
    </location>
</feature>
<accession>A0A915CKW1</accession>
<evidence type="ECO:0000256" key="10">
    <source>
        <dbReference type="ARBA" id="ARBA00023157"/>
    </source>
</evidence>
<keyword evidence="18" id="KW-1185">Reference proteome</keyword>
<feature type="binding site" evidence="14">
    <location>
        <position position="95"/>
    </location>
    <ligand>
        <name>Zn(2+)</name>
        <dbReference type="ChEBI" id="CHEBI:29105"/>
        <note>catalytic</note>
    </ligand>
</feature>
<comment type="caution">
    <text evidence="13">Lacks conserved residue(s) required for the propagation of feature annotation.</text>
</comment>
<dbReference type="PANTHER" id="PTHR10127">
    <property type="entry name" value="DISCOIDIN, CUB, EGF, LAMININ , AND ZINC METALLOPROTEASE DOMAIN CONTAINING"/>
    <property type="match status" value="1"/>
</dbReference>
<dbReference type="PRINTS" id="PR00480">
    <property type="entry name" value="ASTACIN"/>
</dbReference>
<dbReference type="GO" id="GO:0005576">
    <property type="term" value="C:extracellular region"/>
    <property type="evidence" value="ECO:0007669"/>
    <property type="project" value="UniProtKB-SubCell"/>
</dbReference>
<evidence type="ECO:0000256" key="1">
    <source>
        <dbReference type="ARBA" id="ARBA00004613"/>
    </source>
</evidence>
<keyword evidence="2 12" id="KW-0964">Secreted</keyword>
<evidence type="ECO:0000256" key="12">
    <source>
        <dbReference type="PIRNR" id="PIRNR036365"/>
    </source>
</evidence>
<evidence type="ECO:0000256" key="11">
    <source>
        <dbReference type="ARBA" id="ARBA00023180"/>
    </source>
</evidence>
<evidence type="ECO:0000256" key="13">
    <source>
        <dbReference type="PROSITE-ProRule" id="PRU00059"/>
    </source>
</evidence>
<comment type="cofactor">
    <cofactor evidence="14 15">
        <name>Zn(2+)</name>
        <dbReference type="ChEBI" id="CHEBI:29105"/>
    </cofactor>
    <text evidence="14 15">Binds 1 zinc ion per subunit.</text>
</comment>
<dbReference type="SMART" id="SM00235">
    <property type="entry name" value="ZnMc"/>
    <property type="match status" value="1"/>
</dbReference>
<evidence type="ECO:0000256" key="15">
    <source>
        <dbReference type="RuleBase" id="RU361183"/>
    </source>
</evidence>
<keyword evidence="3" id="KW-0245">EGF-like domain</keyword>
<keyword evidence="7 14" id="KW-0378">Hydrolase</keyword>
<organism evidence="18 19">
    <name type="scientific">Ditylenchus dipsaci</name>
    <dbReference type="NCBI Taxonomy" id="166011"/>
    <lineage>
        <taxon>Eukaryota</taxon>
        <taxon>Metazoa</taxon>
        <taxon>Ecdysozoa</taxon>
        <taxon>Nematoda</taxon>
        <taxon>Chromadorea</taxon>
        <taxon>Rhabditida</taxon>
        <taxon>Tylenchina</taxon>
        <taxon>Tylenchomorpha</taxon>
        <taxon>Sphaerularioidea</taxon>
        <taxon>Anguinidae</taxon>
        <taxon>Anguininae</taxon>
        <taxon>Ditylenchus</taxon>
    </lineage>
</organism>
<evidence type="ECO:0000256" key="2">
    <source>
        <dbReference type="ARBA" id="ARBA00022525"/>
    </source>
</evidence>